<evidence type="ECO:0000259" key="9">
    <source>
        <dbReference type="Pfam" id="PF07715"/>
    </source>
</evidence>
<evidence type="ECO:0000313" key="12">
    <source>
        <dbReference type="Proteomes" id="UP000576368"/>
    </source>
</evidence>
<dbReference type="SUPFAM" id="SSF56935">
    <property type="entry name" value="Porins"/>
    <property type="match status" value="1"/>
</dbReference>
<dbReference type="Pfam" id="PF07715">
    <property type="entry name" value="Plug"/>
    <property type="match status" value="1"/>
</dbReference>
<dbReference type="GeneID" id="86892701"/>
<dbReference type="EMBL" id="JAATLI010000019">
    <property type="protein sequence ID" value="NJC20532.1"/>
    <property type="molecule type" value="Genomic_DNA"/>
</dbReference>
<dbReference type="Gene3D" id="2.60.40.1120">
    <property type="entry name" value="Carboxypeptidase-like, regulatory domain"/>
    <property type="match status" value="1"/>
</dbReference>
<sequence>MEWKGLYALSRVKFSQIFKIMRVFTICMLVFVFGATASGFSQKQVVTLDLRQCDMSTLFQEIWKQTGLRFVYNDKDVASISRFDVKAESEAVEKVLEEVFAKTSLKCTFEGDVILVVVDKQRAIAADPVKKVTVKGRVTDETKSPLPGVTVVVKIPGATANTIGTSTDVNGKYELSWVDQKNVSLVFSFVGMETQEVAYTNQKEIDVVMKEETKALEDVVITGYFQRKKVSQTGSEVVVEGEELRKVGSLNLLQAISAFDPGVRTLENNEFGSDPNRMPEITVRGQKGFDLRGEADDSRTDPNAPLYIMDGIEVSAQTVYDMDMNRIAAFSILKDASATSLYGSRGANGVILITTVRPQAGEIKVTLNGNFNISIPDLRSYNLMEAREKLEYERLAGVYKANSYDGQAQKDIMYNDVLMEIERGVNTYWLSQPLRTSVNQRYSAFLEGGDEHFRYGVNLKYDNDKGVMKKSGREKYGINVYFSYDIAGKLIARNDVIIDDVKATNSPYGAFYQYAQMNPYERIYDAETGEMIREFDANGTVVRNVLVNSLLPNFSYEKYTQIRDNFQLQWWANSHLMFRGNIAITKQTDRDEAYLSPESVEFEGKTDASEKGSYTISNGNSVDLEGSLTVNYNNNFFDKLYFSLGLGTELQTSKSTDDGYVATGFLNDKLIYPSYALQFQKNSKPTGYFDKSRLVGFFGNANMNWDNRYILDVTYRTDGSSRFGRKSRFAPFWSVGAAWNINQENFWTGSGYMKLRASVGSTGSTNFSADQALTRFTYNSDNEYNGIYGAVVNAYGNPALKWQNVLKYNVGLDMSVWRNIITLNFDAYLERTENLLLNIDVAPSTGFTSYTENMGSLDNKGFEARLRLNLINDRQNDLSWNVTLSAAHEENKIRKLSNAMKAMNQEAMDIENNKGGSEVFRMYEVGRSQTALMLVRSMGIDPATGNEVYIKRDGSLTFEYDPNDKVEVGNTNPKLQGFFNSNLTWKGLNLYMNFGYEMGAKQFNQTLATKVEGADPKKNADRRVLYDRWKKPGDKAMFRRIDDQTPVYQSTRLVQKSNFLKLSSLSLTYDIPRDMLKKTFIERCKFTFSMTDVFRISTIKEERGTSYPFARTVSLGFNLTF</sequence>
<evidence type="ECO:0000256" key="2">
    <source>
        <dbReference type="ARBA" id="ARBA00022448"/>
    </source>
</evidence>
<evidence type="ECO:0000256" key="7">
    <source>
        <dbReference type="PROSITE-ProRule" id="PRU01360"/>
    </source>
</evidence>
<dbReference type="NCBIfam" id="TIGR04057">
    <property type="entry name" value="SusC_RagA_signa"/>
    <property type="match status" value="1"/>
</dbReference>
<evidence type="ECO:0000256" key="1">
    <source>
        <dbReference type="ARBA" id="ARBA00004571"/>
    </source>
</evidence>
<dbReference type="Gene3D" id="2.170.130.10">
    <property type="entry name" value="TonB-dependent receptor, plug domain"/>
    <property type="match status" value="1"/>
</dbReference>
<dbReference type="NCBIfam" id="TIGR04056">
    <property type="entry name" value="OMP_RagA_SusC"/>
    <property type="match status" value="1"/>
</dbReference>
<dbReference type="InterPro" id="IPR012910">
    <property type="entry name" value="Plug_dom"/>
</dbReference>
<keyword evidence="5 7" id="KW-0472">Membrane</keyword>
<dbReference type="Gene3D" id="2.40.170.20">
    <property type="entry name" value="TonB-dependent receptor, beta-barrel domain"/>
    <property type="match status" value="1"/>
</dbReference>
<dbReference type="InterPro" id="IPR039426">
    <property type="entry name" value="TonB-dep_rcpt-like"/>
</dbReference>
<keyword evidence="6 7" id="KW-0998">Cell outer membrane</keyword>
<comment type="subcellular location">
    <subcellularLocation>
        <location evidence="1 7">Cell outer membrane</location>
        <topology evidence="1 7">Multi-pass membrane protein</topology>
    </subcellularLocation>
</comment>
<protein>
    <submittedName>
        <fullName evidence="11">SusC/RagA family TonB-linked outer membrane protein</fullName>
    </submittedName>
    <submittedName>
        <fullName evidence="10">TonB-linked SusC/RagA family outer membrane protein</fullName>
    </submittedName>
</protein>
<dbReference type="InterPro" id="IPR023996">
    <property type="entry name" value="TonB-dep_OMP_SusC/RagA"/>
</dbReference>
<comment type="similarity">
    <text evidence="7">Belongs to the TonB-dependent receptor family.</text>
</comment>
<organism evidence="10 12">
    <name type="scientific">Butyricimonas paravirosa</name>
    <dbReference type="NCBI Taxonomy" id="1472417"/>
    <lineage>
        <taxon>Bacteria</taxon>
        <taxon>Pseudomonadati</taxon>
        <taxon>Bacteroidota</taxon>
        <taxon>Bacteroidia</taxon>
        <taxon>Bacteroidales</taxon>
        <taxon>Odoribacteraceae</taxon>
        <taxon>Butyricimonas</taxon>
    </lineage>
</organism>
<dbReference type="GO" id="GO:0009279">
    <property type="term" value="C:cell outer membrane"/>
    <property type="evidence" value="ECO:0007669"/>
    <property type="project" value="UniProtKB-SubCell"/>
</dbReference>
<dbReference type="EMBL" id="CP043839">
    <property type="protein sequence ID" value="WOF13556.1"/>
    <property type="molecule type" value="Genomic_DNA"/>
</dbReference>
<keyword evidence="3 7" id="KW-1134">Transmembrane beta strand</keyword>
<dbReference type="AlphaFoldDB" id="A0A7X6BM48"/>
<dbReference type="Proteomes" id="UP000576368">
    <property type="component" value="Unassembled WGS sequence"/>
</dbReference>
<keyword evidence="13" id="KW-1185">Reference proteome</keyword>
<accession>A0A7X6BM48</accession>
<dbReference type="Proteomes" id="UP001302374">
    <property type="component" value="Chromosome"/>
</dbReference>
<evidence type="ECO:0000256" key="3">
    <source>
        <dbReference type="ARBA" id="ARBA00022452"/>
    </source>
</evidence>
<evidence type="ECO:0000313" key="10">
    <source>
        <dbReference type="EMBL" id="NJC20532.1"/>
    </source>
</evidence>
<evidence type="ECO:0000313" key="13">
    <source>
        <dbReference type="Proteomes" id="UP001302374"/>
    </source>
</evidence>
<evidence type="ECO:0000256" key="4">
    <source>
        <dbReference type="ARBA" id="ARBA00022692"/>
    </source>
</evidence>
<name>A0A7X6BM48_9BACT</name>
<feature type="domain" description="TonB-dependent receptor plug" evidence="9">
    <location>
        <begin position="230"/>
        <end position="350"/>
    </location>
</feature>
<keyword evidence="2 7" id="KW-0813">Transport</keyword>
<reference evidence="11 13" key="1">
    <citation type="submission" date="2019-09" db="EMBL/GenBank/DDBJ databases">
        <title>Butyricimonas paravirosa DSM 105722 (=214-4 = JCM 18677 = CCUG 65563).</title>
        <authorList>
            <person name="Le Roy T."/>
            <person name="Cani P.D."/>
        </authorList>
    </citation>
    <scope>NUCLEOTIDE SEQUENCE [LARGE SCALE GENOMIC DNA]</scope>
    <source>
        <strain evidence="11 13">DSM 105722</strain>
    </source>
</reference>
<dbReference type="RefSeq" id="WP_118305356.1">
    <property type="nucleotide sequence ID" value="NZ_BMPA01000018.1"/>
</dbReference>
<dbReference type="SUPFAM" id="SSF49464">
    <property type="entry name" value="Carboxypeptidase regulatory domain-like"/>
    <property type="match status" value="1"/>
</dbReference>
<reference evidence="10 12" key="2">
    <citation type="submission" date="2020-03" db="EMBL/GenBank/DDBJ databases">
        <title>Genomic Encyclopedia of Type Strains, Phase IV (KMG-IV): sequencing the most valuable type-strain genomes for metagenomic binning, comparative biology and taxonomic classification.</title>
        <authorList>
            <person name="Goeker M."/>
        </authorList>
    </citation>
    <scope>NUCLEOTIDE SEQUENCE [LARGE SCALE GENOMIC DNA]</scope>
    <source>
        <strain evidence="10 12">DSM 105722</strain>
    </source>
</reference>
<keyword evidence="4 7" id="KW-0812">Transmembrane</keyword>
<proteinExistence type="inferred from homology"/>
<gene>
    <name evidence="11" type="ORF">F1644_15355</name>
    <name evidence="10" type="ORF">GGR15_004187</name>
</gene>
<dbReference type="InterPro" id="IPR008969">
    <property type="entry name" value="CarboxyPept-like_regulatory"/>
</dbReference>
<dbReference type="InterPro" id="IPR036942">
    <property type="entry name" value="Beta-barrel_TonB_sf"/>
</dbReference>
<evidence type="ECO:0000256" key="6">
    <source>
        <dbReference type="ARBA" id="ARBA00023237"/>
    </source>
</evidence>
<dbReference type="Pfam" id="PF13715">
    <property type="entry name" value="CarbopepD_reg_2"/>
    <property type="match status" value="1"/>
</dbReference>
<dbReference type="PROSITE" id="PS52016">
    <property type="entry name" value="TONB_DEPENDENT_REC_3"/>
    <property type="match status" value="1"/>
</dbReference>
<feature type="coiled-coil region" evidence="8">
    <location>
        <begin position="886"/>
        <end position="913"/>
    </location>
</feature>
<dbReference type="InterPro" id="IPR023997">
    <property type="entry name" value="TonB-dep_OMP_SusC/RagA_CS"/>
</dbReference>
<evidence type="ECO:0000313" key="11">
    <source>
        <dbReference type="EMBL" id="WOF13556.1"/>
    </source>
</evidence>
<evidence type="ECO:0000256" key="5">
    <source>
        <dbReference type="ARBA" id="ARBA00023136"/>
    </source>
</evidence>
<keyword evidence="8" id="KW-0175">Coiled coil</keyword>
<dbReference type="InterPro" id="IPR037066">
    <property type="entry name" value="Plug_dom_sf"/>
</dbReference>
<evidence type="ECO:0000256" key="8">
    <source>
        <dbReference type="SAM" id="Coils"/>
    </source>
</evidence>